<reference evidence="3" key="1">
    <citation type="submission" date="2020-09" db="EMBL/GenBank/DDBJ databases">
        <authorList>
            <person name="Kikuchi T."/>
        </authorList>
    </citation>
    <scope>NUCLEOTIDE SEQUENCE</scope>
    <source>
        <strain evidence="3">SH1</strain>
    </source>
</reference>
<sequence length="410" mass="46410">MNLKRFLTPVNQIIRLDNFEHRKSTEFKRCFAVAPTTSNTETPDRILPGPSITTSSLFKKDDPFVQEIIKHAVEKEDKPKAETSRNPWDDVYVVKTTGVVKSQDRKKVGRIGVFWGKGDQMNVYKNVDSDSGVALSVTLAELDAVILALRQAIFEKNLNQVVVETDSEFVANVCSRFLKAWRNNGFMKADGTPVKNKVFIEELDRLLQQIDAKVVFCQHKTRYTNDVFQSLKAEGDFDKAIEEDKSIHTPQEVISLPSSKSNVIYTSAKLEKVISKSGSSSFIYAGFGIHYPANVKVDDCGRYTRYPITELRTQLSGILRAVQIAKENDLKEVHIVTDSRLFLKFNKLKWLKKDGNAVANKDLYDKIADVTKEMKVHYHYAPPNFNKEMERSGMLAEDGMCLPVVGLRSS</sequence>
<dbReference type="EMBL" id="CAJFDH010000002">
    <property type="protein sequence ID" value="CAD5211418.1"/>
    <property type="molecule type" value="Genomic_DNA"/>
</dbReference>
<name>A0A811K5X4_9BILA</name>
<dbReference type="InterPro" id="IPR036397">
    <property type="entry name" value="RNaseH_sf"/>
</dbReference>
<organism evidence="3 4">
    <name type="scientific">Bursaphelenchus okinawaensis</name>
    <dbReference type="NCBI Taxonomy" id="465554"/>
    <lineage>
        <taxon>Eukaryota</taxon>
        <taxon>Metazoa</taxon>
        <taxon>Ecdysozoa</taxon>
        <taxon>Nematoda</taxon>
        <taxon>Chromadorea</taxon>
        <taxon>Rhabditida</taxon>
        <taxon>Tylenchina</taxon>
        <taxon>Tylenchomorpha</taxon>
        <taxon>Aphelenchoidea</taxon>
        <taxon>Aphelenchoididae</taxon>
        <taxon>Bursaphelenchus</taxon>
    </lineage>
</organism>
<evidence type="ECO:0000313" key="4">
    <source>
        <dbReference type="Proteomes" id="UP000614601"/>
    </source>
</evidence>
<keyword evidence="4" id="KW-1185">Reference proteome</keyword>
<dbReference type="OrthoDB" id="407198at2759"/>
<feature type="domain" description="RNase H type-1" evidence="2">
    <location>
        <begin position="85"/>
        <end position="237"/>
    </location>
</feature>
<dbReference type="Proteomes" id="UP000614601">
    <property type="component" value="Unassembled WGS sequence"/>
</dbReference>
<dbReference type="SUPFAM" id="SSF53098">
    <property type="entry name" value="Ribonuclease H-like"/>
    <property type="match status" value="2"/>
</dbReference>
<dbReference type="PROSITE" id="PS50879">
    <property type="entry name" value="RNASE_H_1"/>
    <property type="match status" value="1"/>
</dbReference>
<gene>
    <name evidence="3" type="ORF">BOKJ2_LOCUS3684</name>
</gene>
<dbReference type="InterPro" id="IPR002156">
    <property type="entry name" value="RNaseH_domain"/>
</dbReference>
<dbReference type="GO" id="GO:0043137">
    <property type="term" value="P:DNA replication, removal of RNA primer"/>
    <property type="evidence" value="ECO:0007669"/>
    <property type="project" value="TreeGrafter"/>
</dbReference>
<dbReference type="GO" id="GO:0004523">
    <property type="term" value="F:RNA-DNA hybrid ribonuclease activity"/>
    <property type="evidence" value="ECO:0007669"/>
    <property type="project" value="InterPro"/>
</dbReference>
<proteinExistence type="inferred from homology"/>
<evidence type="ECO:0000256" key="1">
    <source>
        <dbReference type="ARBA" id="ARBA00005300"/>
    </source>
</evidence>
<dbReference type="Proteomes" id="UP000783686">
    <property type="component" value="Unassembled WGS sequence"/>
</dbReference>
<protein>
    <recommendedName>
        <fullName evidence="2">RNase H type-1 domain-containing protein</fullName>
    </recommendedName>
</protein>
<dbReference type="GO" id="GO:0003676">
    <property type="term" value="F:nucleic acid binding"/>
    <property type="evidence" value="ECO:0007669"/>
    <property type="project" value="InterPro"/>
</dbReference>
<dbReference type="InterPro" id="IPR050092">
    <property type="entry name" value="RNase_H"/>
</dbReference>
<dbReference type="Gene3D" id="3.30.420.10">
    <property type="entry name" value="Ribonuclease H-like superfamily/Ribonuclease H"/>
    <property type="match status" value="2"/>
</dbReference>
<evidence type="ECO:0000313" key="3">
    <source>
        <dbReference type="EMBL" id="CAD5211418.1"/>
    </source>
</evidence>
<dbReference type="AlphaFoldDB" id="A0A811K5X4"/>
<dbReference type="PANTHER" id="PTHR10642">
    <property type="entry name" value="RIBONUCLEASE H1"/>
    <property type="match status" value="1"/>
</dbReference>
<dbReference type="Pfam" id="PF00075">
    <property type="entry name" value="RNase_H"/>
    <property type="match status" value="1"/>
</dbReference>
<evidence type="ECO:0000259" key="2">
    <source>
        <dbReference type="PROSITE" id="PS50879"/>
    </source>
</evidence>
<dbReference type="InterPro" id="IPR012337">
    <property type="entry name" value="RNaseH-like_sf"/>
</dbReference>
<comment type="caution">
    <text evidence="3">The sequence shown here is derived from an EMBL/GenBank/DDBJ whole genome shotgun (WGS) entry which is preliminary data.</text>
</comment>
<dbReference type="EMBL" id="CAJFCW020000002">
    <property type="protein sequence ID" value="CAG9093425.1"/>
    <property type="molecule type" value="Genomic_DNA"/>
</dbReference>
<dbReference type="PANTHER" id="PTHR10642:SF24">
    <property type="entry name" value="RNASE H DOMAIN-CONTAINING PROTEIN"/>
    <property type="match status" value="1"/>
</dbReference>
<accession>A0A811K5X4</accession>
<comment type="similarity">
    <text evidence="1">Belongs to the RNase H family.</text>
</comment>